<proteinExistence type="inferred from homology"/>
<keyword evidence="1 5" id="KW-0723">Serine/threonine-protein kinase</keyword>
<dbReference type="PANTHER" id="PTHR31756:SF3">
    <property type="entry name" value="PYRUVATE, PHOSPHATE DIKINASE REGULATORY PROTEIN 1, CHLOROPLASTIC"/>
    <property type="match status" value="1"/>
</dbReference>
<dbReference type="Pfam" id="PF03618">
    <property type="entry name" value="Kinase-PPPase"/>
    <property type="match status" value="1"/>
</dbReference>
<dbReference type="GO" id="GO:0005524">
    <property type="term" value="F:ATP binding"/>
    <property type="evidence" value="ECO:0007669"/>
    <property type="project" value="InterPro"/>
</dbReference>
<dbReference type="PANTHER" id="PTHR31756">
    <property type="entry name" value="PYRUVATE, PHOSPHATE DIKINASE REGULATORY PROTEIN 1, CHLOROPLASTIC"/>
    <property type="match status" value="1"/>
</dbReference>
<accession>A4GI62</accession>
<reference evidence="6" key="1">
    <citation type="journal article" date="2007" name="Environ. Microbiol.">
        <title>Proteorhodopsin photosystem gene clusters exhibit co-evolutionary trends and shared ancestry among diverse marine microbial phyla.</title>
        <authorList>
            <person name="McCarren J."/>
            <person name="Delong E.F."/>
        </authorList>
    </citation>
    <scope>NUCLEOTIDE SEQUENCE</scope>
</reference>
<dbReference type="GO" id="GO:0004674">
    <property type="term" value="F:protein serine/threonine kinase activity"/>
    <property type="evidence" value="ECO:0007669"/>
    <property type="project" value="UniProtKB-UniRule"/>
</dbReference>
<comment type="catalytic activity">
    <reaction evidence="5">
        <text>[pyruvate, water dikinase] + ADP = [pyruvate, water dikinase]-phosphate + AMP + H(+)</text>
        <dbReference type="Rhea" id="RHEA:46020"/>
        <dbReference type="Rhea" id="RHEA-COMP:11425"/>
        <dbReference type="Rhea" id="RHEA-COMP:11426"/>
        <dbReference type="ChEBI" id="CHEBI:15378"/>
        <dbReference type="ChEBI" id="CHEBI:43176"/>
        <dbReference type="ChEBI" id="CHEBI:68546"/>
        <dbReference type="ChEBI" id="CHEBI:456215"/>
        <dbReference type="ChEBI" id="CHEBI:456216"/>
        <dbReference type="EC" id="2.7.11.33"/>
    </reaction>
</comment>
<protein>
    <recommendedName>
        <fullName evidence="5">Putative phosphoenolpyruvate synthase regulatory protein</fullName>
        <shortName evidence="5">PEP synthase regulatory protein</shortName>
        <shortName evidence="5">PSRP</shortName>
        <ecNumber evidence="5">2.7.11.33</ecNumber>
        <ecNumber evidence="5">2.7.4.28</ecNumber>
    </recommendedName>
    <alternativeName>
        <fullName evidence="5">Pyruvate, water dikinase regulatory protein</fullName>
    </alternativeName>
</protein>
<dbReference type="HAMAP" id="MF_01062">
    <property type="entry name" value="PSRP"/>
    <property type="match status" value="1"/>
</dbReference>
<keyword evidence="4 5" id="KW-0418">Kinase</keyword>
<name>A4GI62_9BACT</name>
<evidence type="ECO:0000256" key="4">
    <source>
        <dbReference type="ARBA" id="ARBA00022777"/>
    </source>
</evidence>
<sequence length="268" mass="29652">MAKNKRTAFFISDGTGITAGSLGGLLAHFPETEFDQIRIPFTDSIEKVEDAQKRVANIKIMTGSRPIVIMSIGNEILRKELKAVDAYYIDLFDSFIHPLGVELNELALTRPGVSHSIKTNQYGSRMEAINFALGHDDGMTHTGLNQAQVILVGVSRSGKTPTSIYLAMQFGIKAANYPLIPEDFERGKLPPILEGYLDKIFGLTIKSERLHSLRSERRPDSTYASLSNCRHEIGQAEDLMKKLGIPTADSTSKSVEELSAIIIQFMKH</sequence>
<dbReference type="EC" id="2.7.4.28" evidence="5"/>
<comment type="function">
    <text evidence="5">Bifunctional serine/threonine kinase and phosphorylase involved in the regulation of the phosphoenolpyruvate synthase (PEPS) by catalyzing its phosphorylation/dephosphorylation.</text>
</comment>
<evidence type="ECO:0000256" key="5">
    <source>
        <dbReference type="HAMAP-Rule" id="MF_01062"/>
    </source>
</evidence>
<comment type="catalytic activity">
    <reaction evidence="5">
        <text>[pyruvate, water dikinase]-phosphate + phosphate + H(+) = [pyruvate, water dikinase] + diphosphate</text>
        <dbReference type="Rhea" id="RHEA:48580"/>
        <dbReference type="Rhea" id="RHEA-COMP:11425"/>
        <dbReference type="Rhea" id="RHEA-COMP:11426"/>
        <dbReference type="ChEBI" id="CHEBI:15378"/>
        <dbReference type="ChEBI" id="CHEBI:33019"/>
        <dbReference type="ChEBI" id="CHEBI:43176"/>
        <dbReference type="ChEBI" id="CHEBI:43474"/>
        <dbReference type="ChEBI" id="CHEBI:68546"/>
        <dbReference type="EC" id="2.7.4.28"/>
    </reaction>
</comment>
<evidence type="ECO:0000256" key="1">
    <source>
        <dbReference type="ARBA" id="ARBA00022527"/>
    </source>
</evidence>
<keyword evidence="3 5" id="KW-0547">Nucleotide-binding</keyword>
<dbReference type="AlphaFoldDB" id="A4GI62"/>
<dbReference type="EC" id="2.7.11.33" evidence="5"/>
<evidence type="ECO:0000256" key="3">
    <source>
        <dbReference type="ARBA" id="ARBA00022741"/>
    </source>
</evidence>
<comment type="similarity">
    <text evidence="5">Belongs to the pyruvate, phosphate/water dikinase regulatory protein family. PSRP subfamily.</text>
</comment>
<dbReference type="NCBIfam" id="NF003742">
    <property type="entry name" value="PRK05339.1"/>
    <property type="match status" value="1"/>
</dbReference>
<dbReference type="InterPro" id="IPR026530">
    <property type="entry name" value="PSRP"/>
</dbReference>
<dbReference type="InterPro" id="IPR005177">
    <property type="entry name" value="Kinase-pyrophosphorylase"/>
</dbReference>
<organism evidence="6">
    <name type="scientific">uncultured marine bacterium EB0_41B09</name>
    <dbReference type="NCBI Taxonomy" id="415438"/>
    <lineage>
        <taxon>Bacteria</taxon>
        <taxon>environmental samples</taxon>
    </lineage>
</organism>
<dbReference type="GO" id="GO:0043531">
    <property type="term" value="F:ADP binding"/>
    <property type="evidence" value="ECO:0007669"/>
    <property type="project" value="UniProtKB-UniRule"/>
</dbReference>
<dbReference type="GO" id="GO:0016776">
    <property type="term" value="F:phosphotransferase activity, phosphate group as acceptor"/>
    <property type="evidence" value="ECO:0007669"/>
    <property type="project" value="UniProtKB-UniRule"/>
</dbReference>
<gene>
    <name evidence="6" type="ORF">MBMO_EB0-41B09.0043</name>
</gene>
<evidence type="ECO:0000256" key="2">
    <source>
        <dbReference type="ARBA" id="ARBA00022679"/>
    </source>
</evidence>
<evidence type="ECO:0000313" key="6">
    <source>
        <dbReference type="EMBL" id="ABL97773.1"/>
    </source>
</evidence>
<feature type="binding site" evidence="5">
    <location>
        <begin position="153"/>
        <end position="160"/>
    </location>
    <ligand>
        <name>ADP</name>
        <dbReference type="ChEBI" id="CHEBI:456216"/>
    </ligand>
</feature>
<dbReference type="EMBL" id="EF089400">
    <property type="protein sequence ID" value="ABL97773.1"/>
    <property type="molecule type" value="Genomic_DNA"/>
</dbReference>
<keyword evidence="2 5" id="KW-0808">Transferase</keyword>